<dbReference type="RefSeq" id="WP_023355028.1">
    <property type="nucleotide sequence ID" value="NZ_KI535368.1"/>
</dbReference>
<proteinExistence type="predicted"/>
<comment type="caution">
    <text evidence="1">The sequence shown here is derived from an EMBL/GenBank/DDBJ whole genome shotgun (WGS) entry which is preliminary data.</text>
</comment>
<name>V2Y6G0_9FIRM</name>
<dbReference type="EMBL" id="ACIL03000013">
    <property type="protein sequence ID" value="ESL03286.1"/>
    <property type="molecule type" value="Genomic_DNA"/>
</dbReference>
<protein>
    <recommendedName>
        <fullName evidence="3">DUF4127 family protein</fullName>
    </recommendedName>
</protein>
<gene>
    <name evidence="1" type="ORF">GCWU0000282_002160</name>
</gene>
<keyword evidence="2" id="KW-1185">Reference proteome</keyword>
<evidence type="ECO:0000313" key="1">
    <source>
        <dbReference type="EMBL" id="ESL03286.1"/>
    </source>
</evidence>
<dbReference type="STRING" id="592026.GCWU0000282_002160"/>
<dbReference type="AlphaFoldDB" id="V2Y6G0"/>
<reference evidence="1 2" key="1">
    <citation type="submission" date="2013-06" db="EMBL/GenBank/DDBJ databases">
        <authorList>
            <person name="Weinstock G."/>
            <person name="Sodergren E."/>
            <person name="Clifton S."/>
            <person name="Fulton L."/>
            <person name="Fulton B."/>
            <person name="Courtney L."/>
            <person name="Fronick C."/>
            <person name="Harrison M."/>
            <person name="Strong C."/>
            <person name="Farmer C."/>
            <person name="Delahaunty K."/>
            <person name="Markovic C."/>
            <person name="Hall O."/>
            <person name="Minx P."/>
            <person name="Tomlinson C."/>
            <person name="Mitreva M."/>
            <person name="Nelson J."/>
            <person name="Hou S."/>
            <person name="Wollam A."/>
            <person name="Pepin K.H."/>
            <person name="Johnson M."/>
            <person name="Bhonagiri V."/>
            <person name="Nash W.E."/>
            <person name="Warren W."/>
            <person name="Chinwalla A."/>
            <person name="Mardis E.R."/>
            <person name="Wilson R.K."/>
        </authorList>
    </citation>
    <scope>NUCLEOTIDE SEQUENCE [LARGE SCALE GENOMIC DNA]</scope>
    <source>
        <strain evidence="1 2">ATCC 51271</strain>
    </source>
</reference>
<evidence type="ECO:0008006" key="3">
    <source>
        <dbReference type="Google" id="ProtNLM"/>
    </source>
</evidence>
<accession>V2Y6G0</accession>
<dbReference type="HOGENOM" id="CLU_031189_0_0_9"/>
<dbReference type="Proteomes" id="UP000018227">
    <property type="component" value="Unassembled WGS sequence"/>
</dbReference>
<organism evidence="1 2">
    <name type="scientific">Catonella morbi ATCC 51271</name>
    <dbReference type="NCBI Taxonomy" id="592026"/>
    <lineage>
        <taxon>Bacteria</taxon>
        <taxon>Bacillati</taxon>
        <taxon>Bacillota</taxon>
        <taxon>Clostridia</taxon>
        <taxon>Lachnospirales</taxon>
        <taxon>Lachnospiraceae</taxon>
        <taxon>Catonella</taxon>
    </lineage>
</organism>
<dbReference type="InterPro" id="IPR025394">
    <property type="entry name" value="DUF4127"/>
</dbReference>
<dbReference type="eggNOG" id="ENOG502Z7Q0">
    <property type="taxonomic scope" value="Bacteria"/>
</dbReference>
<sequence>MKILYIPLDDRACNYEFPYLLSTLTDNISLLRPPKEIIGFLKEPAKVAELWKWIFDNATDCEYAIFSVDTLIYGNLINSRIHTLSKEICRERLDNFRILKEKFPKLKIHAFNLIARVAAYDSSFEDPDYWDKYGYKIWRYTCLLDRKQRGELTKEEEYEMDSLGIPAIYLDDFLNRRETDRFVNLSCVDLLSENIFELLTIPKDDTSEYGMAAMDSQVIFDRINELGVAECVIIHPGADEVGSVIFARVFCESKQYMPKVYVRYSATNGPFVIPKYEDRAVNESIKWQIYSVGGFLTDSYETSDCMLAVNVSGTKQVEASEQEEKIDPSFKASMNIPEFLRFIEFYITKFNKNVGLAEISCCNGCEKNFMKSALKKGILKNVAAFGGWNTAQNTIGVVLAHTIILSFYTSLPKSKRMISEGLKLSFILSDWRCQADLTPKLIKEGSTIVNPYALKENYSIVRERYLTELQSWFNIFLSQCYSSYQGKISCFEFDWDSIFFYKIMVELKEIRNQVKET</sequence>
<dbReference type="Pfam" id="PF13552">
    <property type="entry name" value="DUF4127"/>
    <property type="match status" value="1"/>
</dbReference>
<dbReference type="OrthoDB" id="9789552at2"/>
<evidence type="ECO:0000313" key="2">
    <source>
        <dbReference type="Proteomes" id="UP000018227"/>
    </source>
</evidence>